<feature type="domain" description="Transglycosylase SLT" evidence="2">
    <location>
        <begin position="120"/>
        <end position="220"/>
    </location>
</feature>
<proteinExistence type="predicted"/>
<dbReference type="CDD" id="cd00254">
    <property type="entry name" value="LT-like"/>
    <property type="match status" value="1"/>
</dbReference>
<sequence length="227" mass="24576">MNPVEQVISARQAEFQSAFQAAKQSATTFETKLNERLNTPTAQTKATNIQTVTDAELARARETYEALINKSETAESTSTTTSSSSAKTEASTKATTESTVWNNYPIKPISAENEGKYSELIKVAAEKYDVPEALIKRVIQVESNFNPNVTSSAGATGLMQLMYGSNRTDPATNIDSGTKQLASYIKKYDGDLKLALAAYNAGPGNVHKYGGVPPFKETQNYLTKIIG</sequence>
<name>A0A7X0W529_LISWE</name>
<gene>
    <name evidence="3" type="ORF">HB853_06040</name>
</gene>
<accession>A0A7X0W529</accession>
<protein>
    <submittedName>
        <fullName evidence="3">Lytic transglycosylase domain-containing protein</fullName>
    </submittedName>
</protein>
<evidence type="ECO:0000313" key="3">
    <source>
        <dbReference type="EMBL" id="MBC1322501.1"/>
    </source>
</evidence>
<dbReference type="Gene3D" id="1.10.530.10">
    <property type="match status" value="1"/>
</dbReference>
<dbReference type="PANTHER" id="PTHR37423">
    <property type="entry name" value="SOLUBLE LYTIC MUREIN TRANSGLYCOSYLASE-RELATED"/>
    <property type="match status" value="1"/>
</dbReference>
<evidence type="ECO:0000256" key="1">
    <source>
        <dbReference type="SAM" id="MobiDB-lite"/>
    </source>
</evidence>
<dbReference type="InterPro" id="IPR008258">
    <property type="entry name" value="Transglycosylase_SLT_dom_1"/>
</dbReference>
<organism evidence="3 4">
    <name type="scientific">Listeria welshimeri</name>
    <dbReference type="NCBI Taxonomy" id="1643"/>
    <lineage>
        <taxon>Bacteria</taxon>
        <taxon>Bacillati</taxon>
        <taxon>Bacillota</taxon>
        <taxon>Bacilli</taxon>
        <taxon>Bacillales</taxon>
        <taxon>Listeriaceae</taxon>
        <taxon>Listeria</taxon>
    </lineage>
</organism>
<dbReference type="PANTHER" id="PTHR37423:SF2">
    <property type="entry name" value="MEMBRANE-BOUND LYTIC MUREIN TRANSGLYCOSYLASE C"/>
    <property type="match status" value="1"/>
</dbReference>
<evidence type="ECO:0000313" key="4">
    <source>
        <dbReference type="Proteomes" id="UP000522007"/>
    </source>
</evidence>
<feature type="compositionally biased region" description="Low complexity" evidence="1">
    <location>
        <begin position="70"/>
        <end position="97"/>
    </location>
</feature>
<dbReference type="SUPFAM" id="SSF53955">
    <property type="entry name" value="Lysozyme-like"/>
    <property type="match status" value="1"/>
</dbReference>
<feature type="region of interest" description="Disordered" evidence="1">
    <location>
        <begin position="68"/>
        <end position="97"/>
    </location>
</feature>
<evidence type="ECO:0000259" key="2">
    <source>
        <dbReference type="Pfam" id="PF01464"/>
    </source>
</evidence>
<reference evidence="3 4" key="1">
    <citation type="submission" date="2020-03" db="EMBL/GenBank/DDBJ databases">
        <title>Soil Listeria distribution.</title>
        <authorList>
            <person name="Liao J."/>
            <person name="Wiedmann M."/>
        </authorList>
    </citation>
    <scope>NUCLEOTIDE SEQUENCE [LARGE SCALE GENOMIC DNA]</scope>
    <source>
        <strain evidence="3 4">FSL L7-1829</strain>
    </source>
</reference>
<dbReference type="EMBL" id="JAAROP010000004">
    <property type="protein sequence ID" value="MBC1322501.1"/>
    <property type="molecule type" value="Genomic_DNA"/>
</dbReference>
<dbReference type="Proteomes" id="UP000522007">
    <property type="component" value="Unassembled WGS sequence"/>
</dbReference>
<dbReference type="InterPro" id="IPR023346">
    <property type="entry name" value="Lysozyme-like_dom_sf"/>
</dbReference>
<comment type="caution">
    <text evidence="3">The sequence shown here is derived from an EMBL/GenBank/DDBJ whole genome shotgun (WGS) entry which is preliminary data.</text>
</comment>
<dbReference type="AlphaFoldDB" id="A0A7X0W529"/>
<dbReference type="Pfam" id="PF01464">
    <property type="entry name" value="SLT"/>
    <property type="match status" value="1"/>
</dbReference>